<dbReference type="PANTHER" id="PTHR30296:SF0">
    <property type="entry name" value="LACTATE UTILIZATION PROTEIN A"/>
    <property type="match status" value="1"/>
</dbReference>
<organism evidence="2">
    <name type="scientific">Veillonella atypica</name>
    <dbReference type="NCBI Taxonomy" id="39777"/>
    <lineage>
        <taxon>Bacteria</taxon>
        <taxon>Bacillati</taxon>
        <taxon>Bacillota</taxon>
        <taxon>Negativicutes</taxon>
        <taxon>Veillonellales</taxon>
        <taxon>Veillonellaceae</taxon>
        <taxon>Veillonella</taxon>
    </lineage>
</organism>
<gene>
    <name evidence="2" type="ORF">HMPREF3233_00752</name>
</gene>
<evidence type="ECO:0000313" key="3">
    <source>
        <dbReference type="Proteomes" id="UP000070226"/>
    </source>
</evidence>
<dbReference type="PANTHER" id="PTHR30296">
    <property type="entry name" value="UNCHARACTERIZED PROTEIN YKGE"/>
    <property type="match status" value="1"/>
</dbReference>
<dbReference type="AlphaFoldDB" id="A0A133S5E7"/>
<dbReference type="Proteomes" id="UP000070226">
    <property type="component" value="Unassembled WGS sequence"/>
</dbReference>
<dbReference type="PATRIC" id="fig|39777.7.peg.738"/>
<accession>A0A133S5E7</accession>
<comment type="caution">
    <text evidence="2">The sequence shown here is derived from an EMBL/GenBank/DDBJ whole genome shotgun (WGS) entry which is preliminary data.</text>
</comment>
<dbReference type="GO" id="GO:0005829">
    <property type="term" value="C:cytosol"/>
    <property type="evidence" value="ECO:0007669"/>
    <property type="project" value="TreeGrafter"/>
</dbReference>
<protein>
    <submittedName>
        <fullName evidence="2">Cysteine-rich domain protein</fullName>
    </submittedName>
</protein>
<dbReference type="STRING" id="39777.B7L28_08545"/>
<dbReference type="Pfam" id="PF02754">
    <property type="entry name" value="CCG"/>
    <property type="match status" value="2"/>
</dbReference>
<evidence type="ECO:0000259" key="1">
    <source>
        <dbReference type="Pfam" id="PF02754"/>
    </source>
</evidence>
<sequence>MEFYRPKWIHIKIFFELSTRKVEDENMKIHLFQQCLIDMFYPHVGMAGVEVLERLGCDLVVPKKQVCCGQMFTNSGYNDAAMDAIKNTIECFENADYVVSMSGSCAFAIRDEYQHFLEGQPEWQQRAEKLSGKIYEFTEFITDVLGVEDVGARFDETVTYHTSCHVTRLMGVKEPPFKLLRNVKDLKLIELPRADRCCGFGGTFSVKNPEISEVMTREKALEIASTGANVISGSDQACLMNIAGMLDRLHKDGEIDRRIKVMHIAEILNCR</sequence>
<dbReference type="GO" id="GO:0016491">
    <property type="term" value="F:oxidoreductase activity"/>
    <property type="evidence" value="ECO:0007669"/>
    <property type="project" value="UniProtKB-ARBA"/>
</dbReference>
<name>A0A133S5E7_9FIRM</name>
<reference evidence="2 3" key="1">
    <citation type="submission" date="2016-01" db="EMBL/GenBank/DDBJ databases">
        <authorList>
            <person name="Oliw E.H."/>
        </authorList>
    </citation>
    <scope>NUCLEOTIDE SEQUENCE [LARGE SCALE GENOMIC DNA]</scope>
    <source>
        <strain evidence="2 3">CMW7756B</strain>
    </source>
</reference>
<feature type="domain" description="Cysteine-rich" evidence="1">
    <location>
        <begin position="158"/>
        <end position="242"/>
    </location>
</feature>
<proteinExistence type="predicted"/>
<dbReference type="InterPro" id="IPR004017">
    <property type="entry name" value="Cys_rich_dom"/>
</dbReference>
<evidence type="ECO:0000313" key="2">
    <source>
        <dbReference type="EMBL" id="KXA64780.1"/>
    </source>
</evidence>
<dbReference type="EMBL" id="LRQT01000019">
    <property type="protein sequence ID" value="KXA64780.1"/>
    <property type="molecule type" value="Genomic_DNA"/>
</dbReference>
<feature type="domain" description="Cysteine-rich" evidence="1">
    <location>
        <begin position="31"/>
        <end position="109"/>
    </location>
</feature>